<sequence length="48" mass="5589">MTEWKTNTWQCTVSASPLSAKHIFKSNCHLERGENKRQLTIVVFLAKR</sequence>
<accession>A0A0E9X845</accession>
<protein>
    <submittedName>
        <fullName evidence="1">Uncharacterized protein</fullName>
    </submittedName>
</protein>
<dbReference type="EMBL" id="GBXM01010547">
    <property type="protein sequence ID" value="JAH98030.1"/>
    <property type="molecule type" value="Transcribed_RNA"/>
</dbReference>
<organism evidence="1">
    <name type="scientific">Anguilla anguilla</name>
    <name type="common">European freshwater eel</name>
    <name type="synonym">Muraena anguilla</name>
    <dbReference type="NCBI Taxonomy" id="7936"/>
    <lineage>
        <taxon>Eukaryota</taxon>
        <taxon>Metazoa</taxon>
        <taxon>Chordata</taxon>
        <taxon>Craniata</taxon>
        <taxon>Vertebrata</taxon>
        <taxon>Euteleostomi</taxon>
        <taxon>Actinopterygii</taxon>
        <taxon>Neopterygii</taxon>
        <taxon>Teleostei</taxon>
        <taxon>Anguilliformes</taxon>
        <taxon>Anguillidae</taxon>
        <taxon>Anguilla</taxon>
    </lineage>
</organism>
<reference evidence="1" key="2">
    <citation type="journal article" date="2015" name="Fish Shellfish Immunol.">
        <title>Early steps in the European eel (Anguilla anguilla)-Vibrio vulnificus interaction in the gills: Role of the RtxA13 toxin.</title>
        <authorList>
            <person name="Callol A."/>
            <person name="Pajuelo D."/>
            <person name="Ebbesson L."/>
            <person name="Teles M."/>
            <person name="MacKenzie S."/>
            <person name="Amaro C."/>
        </authorList>
    </citation>
    <scope>NUCLEOTIDE SEQUENCE</scope>
</reference>
<dbReference type="AlphaFoldDB" id="A0A0E9X845"/>
<reference evidence="1" key="1">
    <citation type="submission" date="2014-11" db="EMBL/GenBank/DDBJ databases">
        <authorList>
            <person name="Amaro Gonzalez C."/>
        </authorList>
    </citation>
    <scope>NUCLEOTIDE SEQUENCE</scope>
</reference>
<proteinExistence type="predicted"/>
<name>A0A0E9X845_ANGAN</name>
<evidence type="ECO:0000313" key="1">
    <source>
        <dbReference type="EMBL" id="JAH98030.1"/>
    </source>
</evidence>